<dbReference type="InterPro" id="IPR001611">
    <property type="entry name" value="Leu-rich_rpt"/>
</dbReference>
<proteinExistence type="inferred from homology"/>
<evidence type="ECO:0000256" key="6">
    <source>
        <dbReference type="ARBA" id="ARBA00022737"/>
    </source>
</evidence>
<dbReference type="SUPFAM" id="SSF52058">
    <property type="entry name" value="L domain-like"/>
    <property type="match status" value="1"/>
</dbReference>
<dbReference type="Pfam" id="PF13855">
    <property type="entry name" value="LRR_8"/>
    <property type="match status" value="1"/>
</dbReference>
<dbReference type="Gene3D" id="3.80.10.10">
    <property type="entry name" value="Ribonuclease Inhibitor"/>
    <property type="match status" value="1"/>
</dbReference>
<keyword evidence="5" id="KW-0812">Transmembrane</keyword>
<keyword evidence="8" id="KW-0472">Membrane</keyword>
<keyword evidence="7" id="KW-1133">Transmembrane helix</keyword>
<evidence type="ECO:0000313" key="12">
    <source>
        <dbReference type="Proteomes" id="UP000236630"/>
    </source>
</evidence>
<dbReference type="AlphaFoldDB" id="A0A2H5QI58"/>
<keyword evidence="4" id="KW-0433">Leucine-rich repeat</keyword>
<keyword evidence="9" id="KW-0675">Receptor</keyword>
<evidence type="ECO:0000256" key="10">
    <source>
        <dbReference type="ARBA" id="ARBA00023180"/>
    </source>
</evidence>
<protein>
    <submittedName>
        <fullName evidence="11">Uncharacterized protein</fullName>
    </submittedName>
</protein>
<evidence type="ECO:0000256" key="7">
    <source>
        <dbReference type="ARBA" id="ARBA00022989"/>
    </source>
</evidence>
<evidence type="ECO:0000256" key="8">
    <source>
        <dbReference type="ARBA" id="ARBA00023136"/>
    </source>
</evidence>
<keyword evidence="6" id="KW-0677">Repeat</keyword>
<dbReference type="Proteomes" id="UP000236630">
    <property type="component" value="Unassembled WGS sequence"/>
</dbReference>
<evidence type="ECO:0000256" key="5">
    <source>
        <dbReference type="ARBA" id="ARBA00022692"/>
    </source>
</evidence>
<dbReference type="GO" id="GO:0005886">
    <property type="term" value="C:plasma membrane"/>
    <property type="evidence" value="ECO:0007669"/>
    <property type="project" value="UniProtKB-SubCell"/>
</dbReference>
<evidence type="ECO:0000313" key="11">
    <source>
        <dbReference type="EMBL" id="GAY64308.1"/>
    </source>
</evidence>
<gene>
    <name evidence="11" type="ORF">CUMW_232520</name>
</gene>
<dbReference type="InterPro" id="IPR032675">
    <property type="entry name" value="LRR_dom_sf"/>
</dbReference>
<keyword evidence="12" id="KW-1185">Reference proteome</keyword>
<name>A0A2H5QI58_CITUN</name>
<comment type="subcellular location">
    <subcellularLocation>
        <location evidence="1">Cell membrane</location>
        <topology evidence="1">Single-pass type I membrane protein</topology>
    </subcellularLocation>
</comment>
<dbReference type="PANTHER" id="PTHR27004">
    <property type="entry name" value="RECEPTOR-LIKE PROTEIN 12 ISOFORM X1"/>
    <property type="match status" value="1"/>
</dbReference>
<dbReference type="EMBL" id="BDQV01000401">
    <property type="protein sequence ID" value="GAY64308.1"/>
    <property type="molecule type" value="Genomic_DNA"/>
</dbReference>
<evidence type="ECO:0000256" key="2">
    <source>
        <dbReference type="ARBA" id="ARBA00009592"/>
    </source>
</evidence>
<comment type="caution">
    <text evidence="11">The sequence shown here is derived from an EMBL/GenBank/DDBJ whole genome shotgun (WGS) entry which is preliminary data.</text>
</comment>
<dbReference type="PANTHER" id="PTHR27004:SF428">
    <property type="entry name" value="OS01G0160600 PROTEIN"/>
    <property type="match status" value="1"/>
</dbReference>
<comment type="similarity">
    <text evidence="2">Belongs to the RLP family.</text>
</comment>
<keyword evidence="10" id="KW-0325">Glycoprotein</keyword>
<evidence type="ECO:0000256" key="1">
    <source>
        <dbReference type="ARBA" id="ARBA00004251"/>
    </source>
</evidence>
<evidence type="ECO:0000256" key="9">
    <source>
        <dbReference type="ARBA" id="ARBA00023170"/>
    </source>
</evidence>
<evidence type="ECO:0000256" key="3">
    <source>
        <dbReference type="ARBA" id="ARBA00022475"/>
    </source>
</evidence>
<reference evidence="11 12" key="1">
    <citation type="journal article" date="2017" name="Front. Genet.">
        <title>Draft sequencing of the heterozygous diploid genome of Satsuma (Citrus unshiu Marc.) using a hybrid assembly approach.</title>
        <authorList>
            <person name="Shimizu T."/>
            <person name="Tanizawa Y."/>
            <person name="Mochizuki T."/>
            <person name="Nagasaki H."/>
            <person name="Yoshioka T."/>
            <person name="Toyoda A."/>
            <person name="Fujiyama A."/>
            <person name="Kaminuma E."/>
            <person name="Nakamura Y."/>
        </authorList>
    </citation>
    <scope>NUCLEOTIDE SEQUENCE [LARGE SCALE GENOMIC DNA]</scope>
    <source>
        <strain evidence="12">cv. Miyagawa wase</strain>
    </source>
</reference>
<organism evidence="11 12">
    <name type="scientific">Citrus unshiu</name>
    <name type="common">Satsuma mandarin</name>
    <name type="synonym">Citrus nobilis var. unshiu</name>
    <dbReference type="NCBI Taxonomy" id="55188"/>
    <lineage>
        <taxon>Eukaryota</taxon>
        <taxon>Viridiplantae</taxon>
        <taxon>Streptophyta</taxon>
        <taxon>Embryophyta</taxon>
        <taxon>Tracheophyta</taxon>
        <taxon>Spermatophyta</taxon>
        <taxon>Magnoliopsida</taxon>
        <taxon>eudicotyledons</taxon>
        <taxon>Gunneridae</taxon>
        <taxon>Pentapetalae</taxon>
        <taxon>rosids</taxon>
        <taxon>malvids</taxon>
        <taxon>Sapindales</taxon>
        <taxon>Rutaceae</taxon>
        <taxon>Aurantioideae</taxon>
        <taxon>Citrus</taxon>
    </lineage>
</organism>
<sequence>MEDILDLVFKCFYWSISFRDWKFEGVIPTIIRDLKDVQYLFFKYNIFQGSILDSIDDLTSLKSLDLSNNNFYEATLISSEKL</sequence>
<keyword evidence="3" id="KW-1003">Cell membrane</keyword>
<accession>A0A2H5QI58</accession>
<evidence type="ECO:0000256" key="4">
    <source>
        <dbReference type="ARBA" id="ARBA00022614"/>
    </source>
</evidence>